<evidence type="ECO:0000313" key="4">
    <source>
        <dbReference type="Proteomes" id="UP001163046"/>
    </source>
</evidence>
<evidence type="ECO:0000259" key="2">
    <source>
        <dbReference type="Pfam" id="PF00791"/>
    </source>
</evidence>
<organism evidence="3 4">
    <name type="scientific">Desmophyllum pertusum</name>
    <dbReference type="NCBI Taxonomy" id="174260"/>
    <lineage>
        <taxon>Eukaryota</taxon>
        <taxon>Metazoa</taxon>
        <taxon>Cnidaria</taxon>
        <taxon>Anthozoa</taxon>
        <taxon>Hexacorallia</taxon>
        <taxon>Scleractinia</taxon>
        <taxon>Caryophylliina</taxon>
        <taxon>Caryophylliidae</taxon>
        <taxon>Desmophyllum</taxon>
    </lineage>
</organism>
<dbReference type="InterPro" id="IPR000906">
    <property type="entry name" value="ZU5_dom"/>
</dbReference>
<comment type="caution">
    <text evidence="3">The sequence shown here is derived from an EMBL/GenBank/DDBJ whole genome shotgun (WGS) entry which is preliminary data.</text>
</comment>
<evidence type="ECO:0000313" key="3">
    <source>
        <dbReference type="EMBL" id="KAJ7318901.1"/>
    </source>
</evidence>
<evidence type="ECO:0000256" key="1">
    <source>
        <dbReference type="SAM" id="MobiDB-lite"/>
    </source>
</evidence>
<protein>
    <recommendedName>
        <fullName evidence="2">ZU5 domain-containing protein</fullName>
    </recommendedName>
</protein>
<proteinExistence type="predicted"/>
<name>A0A9X0CCL4_9CNID</name>
<feature type="domain" description="ZU5" evidence="2">
    <location>
        <begin position="414"/>
        <end position="502"/>
    </location>
</feature>
<keyword evidence="4" id="KW-1185">Reference proteome</keyword>
<dbReference type="AlphaFoldDB" id="A0A9X0CCL4"/>
<accession>A0A9X0CCL4</accession>
<dbReference type="EMBL" id="MU827843">
    <property type="protein sequence ID" value="KAJ7318901.1"/>
    <property type="molecule type" value="Genomic_DNA"/>
</dbReference>
<dbReference type="Pfam" id="PF00791">
    <property type="entry name" value="ZU5"/>
    <property type="match status" value="1"/>
</dbReference>
<feature type="compositionally biased region" description="Acidic residues" evidence="1">
    <location>
        <begin position="327"/>
        <end position="339"/>
    </location>
</feature>
<dbReference type="Gene3D" id="2.60.220.30">
    <property type="match status" value="1"/>
</dbReference>
<sequence>MEKSLGAGNHSEVWRKIITGVEDMHDFLKNSGRKKEQFRKDALKFCQRFWDEEKHSAQFSFTQFNKDIIDAIMYLIGDKKDRYETHKEALWFYEGMQSATEGEFQDEFDQETDNSAVNEMLKERDEILDKLIDLCLQLDEHEKLRKYKNDKLALYKGILVRVDFVGEKEYNYDKETLKSKVEQLYQDVGQTKDIPKFRENLLSTWQTQWEEGKGGEKMNEIGVGRKRTINGILQLCKQLKQLAMFRRYGKEALSFYEDVWEEKQATMKPPEMKKFLLNIKQLASSIGDHKSERLYDAALQTLEEPGKQPGAMLRPKAKQAAPKSEEKEEEEEEVVVGSEEEIVVESEETIEVGPEEEIIEVGSEEEEIIEVGSDEEMEMEVGAEEETEVGAEDETEVGAEAGEAENRCTIFKDTVTKQGGHWDLKKVAVHVLFPPDAVSKDTAMALLRWKSSVCSPPLQENEAIVSNVVELSTDIPEGFGFNKEVTLAISHSAADLKGYEVVVKKLIDKENDEWVDVDKTVDFRSLSGKGCFSLIRYF</sequence>
<dbReference type="Proteomes" id="UP001163046">
    <property type="component" value="Unassembled WGS sequence"/>
</dbReference>
<reference evidence="3" key="1">
    <citation type="submission" date="2023-01" db="EMBL/GenBank/DDBJ databases">
        <title>Genome assembly of the deep-sea coral Lophelia pertusa.</title>
        <authorList>
            <person name="Herrera S."/>
            <person name="Cordes E."/>
        </authorList>
    </citation>
    <scope>NUCLEOTIDE SEQUENCE</scope>
    <source>
        <strain evidence="3">USNM1676648</strain>
        <tissue evidence="3">Polyp</tissue>
    </source>
</reference>
<gene>
    <name evidence="3" type="ORF">OS493_037027</name>
</gene>
<feature type="region of interest" description="Disordered" evidence="1">
    <location>
        <begin position="305"/>
        <end position="339"/>
    </location>
</feature>